<evidence type="ECO:0000313" key="3">
    <source>
        <dbReference type="Proteomes" id="UP000298484"/>
    </source>
</evidence>
<feature type="transmembrane region" description="Helical" evidence="1">
    <location>
        <begin position="86"/>
        <end position="106"/>
    </location>
</feature>
<reference evidence="2 3" key="1">
    <citation type="submission" date="2019-03" db="EMBL/GenBank/DDBJ databases">
        <title>Genome sequence of Lentibacillus salicampi ATCC BAA-719.</title>
        <authorList>
            <person name="Maclea K.S."/>
            <person name="Simoes Junior M."/>
        </authorList>
    </citation>
    <scope>NUCLEOTIDE SEQUENCE [LARGE SCALE GENOMIC DNA]</scope>
    <source>
        <strain evidence="2 3">ATCC BAA-719</strain>
    </source>
</reference>
<proteinExistence type="predicted"/>
<dbReference type="Proteomes" id="UP000298484">
    <property type="component" value="Unassembled WGS sequence"/>
</dbReference>
<dbReference type="RefSeq" id="WP_135108030.1">
    <property type="nucleotide sequence ID" value="NZ_SRHY01000001.1"/>
</dbReference>
<dbReference type="OrthoDB" id="2628935at2"/>
<feature type="transmembrane region" description="Helical" evidence="1">
    <location>
        <begin position="62"/>
        <end position="80"/>
    </location>
</feature>
<dbReference type="AlphaFoldDB" id="A0A4Y9AIX7"/>
<evidence type="ECO:0000313" key="2">
    <source>
        <dbReference type="EMBL" id="TFJ94384.1"/>
    </source>
</evidence>
<dbReference type="EMBL" id="SRHY01000001">
    <property type="protein sequence ID" value="TFJ94384.1"/>
    <property type="molecule type" value="Genomic_DNA"/>
</dbReference>
<feature type="transmembrane region" description="Helical" evidence="1">
    <location>
        <begin position="25"/>
        <end position="42"/>
    </location>
</feature>
<protein>
    <submittedName>
        <fullName evidence="2">Uncharacterized protein</fullName>
    </submittedName>
</protein>
<evidence type="ECO:0000256" key="1">
    <source>
        <dbReference type="SAM" id="Phobius"/>
    </source>
</evidence>
<sequence>MHIVIVLLVIFAVWRGGGWSRFRQFHATMLYIATMNLLYFYFTSDKPLWVFQSTIGIPEHVLDVLHAFIVLPCTVMIFLSNFPKALTGKILLILKWVLIYVVLEYIGYHIGAIDYHNGWSIGWSILFVTVMFPMLRLHYTRPVTAYAFSVIIIAILLILFEVPWIH</sequence>
<feature type="transmembrane region" description="Helical" evidence="1">
    <location>
        <begin position="118"/>
        <end position="139"/>
    </location>
</feature>
<keyword evidence="1" id="KW-0472">Membrane</keyword>
<dbReference type="NCBIfam" id="NF041644">
    <property type="entry name" value="CBO0543_fam"/>
    <property type="match status" value="1"/>
</dbReference>
<accession>A0A4Y9AIX7</accession>
<dbReference type="InterPro" id="IPR048147">
    <property type="entry name" value="CBO0543-like"/>
</dbReference>
<gene>
    <name evidence="2" type="ORF">E4U82_00250</name>
</gene>
<feature type="transmembrane region" description="Helical" evidence="1">
    <location>
        <begin position="145"/>
        <end position="165"/>
    </location>
</feature>
<keyword evidence="3" id="KW-1185">Reference proteome</keyword>
<keyword evidence="1" id="KW-1133">Transmembrane helix</keyword>
<organism evidence="2 3">
    <name type="scientific">Lentibacillus salicampi</name>
    <dbReference type="NCBI Taxonomy" id="175306"/>
    <lineage>
        <taxon>Bacteria</taxon>
        <taxon>Bacillati</taxon>
        <taxon>Bacillota</taxon>
        <taxon>Bacilli</taxon>
        <taxon>Bacillales</taxon>
        <taxon>Bacillaceae</taxon>
        <taxon>Lentibacillus</taxon>
    </lineage>
</organism>
<name>A0A4Y9AIX7_9BACI</name>
<comment type="caution">
    <text evidence="2">The sequence shown here is derived from an EMBL/GenBank/DDBJ whole genome shotgun (WGS) entry which is preliminary data.</text>
</comment>
<keyword evidence="1" id="KW-0812">Transmembrane</keyword>